<organism evidence="1">
    <name type="scientific">Ixodes ricinus</name>
    <name type="common">Common tick</name>
    <name type="synonym">Acarus ricinus</name>
    <dbReference type="NCBI Taxonomy" id="34613"/>
    <lineage>
        <taxon>Eukaryota</taxon>
        <taxon>Metazoa</taxon>
        <taxon>Ecdysozoa</taxon>
        <taxon>Arthropoda</taxon>
        <taxon>Chelicerata</taxon>
        <taxon>Arachnida</taxon>
        <taxon>Acari</taxon>
        <taxon>Parasitiformes</taxon>
        <taxon>Ixodida</taxon>
        <taxon>Ixodoidea</taxon>
        <taxon>Ixodidae</taxon>
        <taxon>Ixodinae</taxon>
        <taxon>Ixodes</taxon>
    </lineage>
</organism>
<feature type="non-terminal residue" evidence="1">
    <location>
        <position position="1"/>
    </location>
</feature>
<reference evidence="1" key="1">
    <citation type="journal article" date="2018" name="PLoS Negl. Trop. Dis.">
        <title>Sialome diversity of ticks revealed by RNAseq of single tick salivary glands.</title>
        <authorList>
            <person name="Perner J."/>
            <person name="Kropackova S."/>
            <person name="Kopacek P."/>
            <person name="Ribeiro J.M."/>
        </authorList>
    </citation>
    <scope>NUCLEOTIDE SEQUENCE</scope>
    <source>
        <strain evidence="1">Siblings of single egg batch collected in Ceske Budejovice</strain>
        <tissue evidence="1">Salivary glands</tissue>
    </source>
</reference>
<dbReference type="PANTHER" id="PTHR31751:SF42">
    <property type="entry name" value="PROTEIN CBG10204"/>
    <property type="match status" value="1"/>
</dbReference>
<protein>
    <submittedName>
        <fullName evidence="1">Putative crack-1 is transposable element</fullName>
    </submittedName>
</protein>
<proteinExistence type="predicted"/>
<evidence type="ECO:0000313" key="1">
    <source>
        <dbReference type="EMBL" id="JAR91520.1"/>
    </source>
</evidence>
<dbReference type="EMBL" id="GEGO01003884">
    <property type="protein sequence ID" value="JAR91520.1"/>
    <property type="molecule type" value="Transcribed_RNA"/>
</dbReference>
<accession>A0A147BL56</accession>
<sequence>VWNKHQLELVSAAAGRQLVIAGDGRADSPGHSAKYGTYTMLDVEDNKVLHVETVQSNETGGSYHMELEGLRRSLDIFEAHSLVVAVLVTDRHPQLSAWLEREHPDICHLFDCWHVAKAIKKKLVVAGKSRHSEDLSSWTKSVVNHLYWSAGSSTQDQDLILPKWCSLVAHVANVHTHLDPLFPECQHEELNKKWLLEGSPAHQKLKEIVLSKHLLRDIPSLSPSAQTFATECFHSTLLNFAPKLVHFGFRSMTARTYLAALHYNENGVRPQATTKEGERRWAVKYPKARKEAVAAMLKGPCTYEYVGELMAAVLDISTVMPSYKAAAAHYCRDAPPFLSSAYERADKRALAENHYSRFNS</sequence>
<name>A0A147BL56_IXORI</name>
<dbReference type="PANTHER" id="PTHR31751">
    <property type="entry name" value="SI:CH211-108C17.2-RELATED-RELATED"/>
    <property type="match status" value="1"/>
</dbReference>
<dbReference type="AlphaFoldDB" id="A0A147BL56"/>